<evidence type="ECO:0000256" key="4">
    <source>
        <dbReference type="ARBA" id="ARBA00023172"/>
    </source>
</evidence>
<evidence type="ECO:0000313" key="7">
    <source>
        <dbReference type="EMBL" id="KQK28062.1"/>
    </source>
</evidence>
<dbReference type="Pfam" id="PF09339">
    <property type="entry name" value="HTH_IclR"/>
    <property type="match status" value="1"/>
</dbReference>
<dbReference type="GO" id="GO:0015074">
    <property type="term" value="P:DNA integration"/>
    <property type="evidence" value="ECO:0007669"/>
    <property type="project" value="UniProtKB-KW"/>
</dbReference>
<dbReference type="InterPro" id="IPR050639">
    <property type="entry name" value="SSR_resolvase"/>
</dbReference>
<evidence type="ECO:0000313" key="8">
    <source>
        <dbReference type="Proteomes" id="UP000051562"/>
    </source>
</evidence>
<dbReference type="InterPro" id="IPR006119">
    <property type="entry name" value="Resolv_N"/>
</dbReference>
<dbReference type="PROSITE" id="PS00398">
    <property type="entry name" value="RECOMBINASES_2"/>
    <property type="match status" value="1"/>
</dbReference>
<comment type="caution">
    <text evidence="7">The sequence shown here is derived from an EMBL/GenBank/DDBJ whole genome shotgun (WGS) entry which is preliminary data.</text>
</comment>
<dbReference type="PANTHER" id="PTHR30461">
    <property type="entry name" value="DNA-INVERTASE FROM LAMBDOID PROPHAGE"/>
    <property type="match status" value="1"/>
</dbReference>
<dbReference type="Proteomes" id="UP000051562">
    <property type="component" value="Unassembled WGS sequence"/>
</dbReference>
<reference evidence="7 8" key="1">
    <citation type="submission" date="2015-10" db="EMBL/GenBank/DDBJ databases">
        <title>Draft genome of Bosea thiooxidans.</title>
        <authorList>
            <person name="Wang X."/>
        </authorList>
    </citation>
    <scope>NUCLEOTIDE SEQUENCE [LARGE SCALE GENOMIC DNA]</scope>
    <source>
        <strain evidence="7 8">CGMCC 9174</strain>
    </source>
</reference>
<feature type="active site" description="O-(5'-phospho-DNA)-serine intermediate" evidence="5">
    <location>
        <position position="9"/>
    </location>
</feature>
<dbReference type="SUPFAM" id="SSF53041">
    <property type="entry name" value="Resolvase-like"/>
    <property type="match status" value="1"/>
</dbReference>
<gene>
    <name evidence="7" type="ORF">ARD30_23465</name>
</gene>
<proteinExistence type="inferred from homology"/>
<dbReference type="CDD" id="cd03768">
    <property type="entry name" value="SR_ResInv"/>
    <property type="match status" value="1"/>
</dbReference>
<evidence type="ECO:0000256" key="5">
    <source>
        <dbReference type="PIRSR" id="PIRSR606118-50"/>
    </source>
</evidence>
<feature type="domain" description="Resolvase/invertase-type recombinase catalytic" evidence="6">
    <location>
        <begin position="1"/>
        <end position="137"/>
    </location>
</feature>
<dbReference type="RefSeq" id="WP_055730597.1">
    <property type="nucleotide sequence ID" value="NZ_LMAR01000082.1"/>
</dbReference>
<evidence type="ECO:0000259" key="6">
    <source>
        <dbReference type="PROSITE" id="PS51736"/>
    </source>
</evidence>
<dbReference type="EMBL" id="LMAR01000082">
    <property type="protein sequence ID" value="KQK28062.1"/>
    <property type="molecule type" value="Genomic_DNA"/>
</dbReference>
<protein>
    <submittedName>
        <fullName evidence="7">DNA invertase</fullName>
    </submittedName>
</protein>
<keyword evidence="4" id="KW-0233">DNA recombination</keyword>
<accession>A0A0Q3PE83</accession>
<dbReference type="SUPFAM" id="SSF46689">
    <property type="entry name" value="Homeodomain-like"/>
    <property type="match status" value="1"/>
</dbReference>
<dbReference type="InterPro" id="IPR036162">
    <property type="entry name" value="Resolvase-like_N_sf"/>
</dbReference>
<dbReference type="PANTHER" id="PTHR30461:SF26">
    <property type="entry name" value="RESOLVASE HOMOLOG YNEB"/>
    <property type="match status" value="1"/>
</dbReference>
<dbReference type="InterPro" id="IPR009057">
    <property type="entry name" value="Homeodomain-like_sf"/>
</dbReference>
<dbReference type="Gene3D" id="3.40.50.1390">
    <property type="entry name" value="Resolvase, N-terminal catalytic domain"/>
    <property type="match status" value="1"/>
</dbReference>
<dbReference type="Pfam" id="PF00239">
    <property type="entry name" value="Resolvase"/>
    <property type="match status" value="1"/>
</dbReference>
<keyword evidence="2" id="KW-0229">DNA integration</keyword>
<dbReference type="GO" id="GO:0006355">
    <property type="term" value="P:regulation of DNA-templated transcription"/>
    <property type="evidence" value="ECO:0007669"/>
    <property type="project" value="InterPro"/>
</dbReference>
<dbReference type="GO" id="GO:0003677">
    <property type="term" value="F:DNA binding"/>
    <property type="evidence" value="ECO:0007669"/>
    <property type="project" value="UniProtKB-KW"/>
</dbReference>
<dbReference type="PROSITE" id="PS51736">
    <property type="entry name" value="RECOMBINASES_3"/>
    <property type="match status" value="1"/>
</dbReference>
<comment type="similarity">
    <text evidence="1">Belongs to the site-specific recombinase resolvase family.</text>
</comment>
<dbReference type="SMART" id="SM00857">
    <property type="entry name" value="Resolvase"/>
    <property type="match status" value="1"/>
</dbReference>
<name>A0A0Q3PE83_9HYPH</name>
<dbReference type="InterPro" id="IPR006118">
    <property type="entry name" value="Recombinase_CS"/>
</dbReference>
<dbReference type="InterPro" id="IPR005471">
    <property type="entry name" value="Tscrpt_reg_IclR_N"/>
</dbReference>
<evidence type="ECO:0000256" key="2">
    <source>
        <dbReference type="ARBA" id="ARBA00022908"/>
    </source>
</evidence>
<dbReference type="Gene3D" id="1.10.10.60">
    <property type="entry name" value="Homeodomain-like"/>
    <property type="match status" value="1"/>
</dbReference>
<evidence type="ECO:0000256" key="3">
    <source>
        <dbReference type="ARBA" id="ARBA00023125"/>
    </source>
</evidence>
<evidence type="ECO:0000256" key="1">
    <source>
        <dbReference type="ARBA" id="ARBA00009913"/>
    </source>
</evidence>
<dbReference type="AlphaFoldDB" id="A0A0Q3PE83"/>
<sequence length="189" mass="20325">MLIGYARTSTLDQTAGLEAQQRDLTGAGCERTYVEQVSSVDVGDRLELARALDNLRAGDALVVTKLDRLARSMAHLMELLKLIEAKGATLRILSMNLDTGTPTGRLMLNVLGGVAQFEREIMLERQREGIAKAKAAGKYKGRAPTARAKEGQVVSLAAKGISLSEIARQLGIGKASVHRILKGQQASEQ</sequence>
<keyword evidence="8" id="KW-1185">Reference proteome</keyword>
<keyword evidence="3" id="KW-0238">DNA-binding</keyword>
<organism evidence="7 8">
    <name type="scientific">Bosea thiooxidans</name>
    <dbReference type="NCBI Taxonomy" id="53254"/>
    <lineage>
        <taxon>Bacteria</taxon>
        <taxon>Pseudomonadati</taxon>
        <taxon>Pseudomonadota</taxon>
        <taxon>Alphaproteobacteria</taxon>
        <taxon>Hyphomicrobiales</taxon>
        <taxon>Boseaceae</taxon>
        <taxon>Bosea</taxon>
    </lineage>
</organism>
<dbReference type="GO" id="GO:0000150">
    <property type="term" value="F:DNA strand exchange activity"/>
    <property type="evidence" value="ECO:0007669"/>
    <property type="project" value="InterPro"/>
</dbReference>